<dbReference type="RefSeq" id="WP_386730622.1">
    <property type="nucleotide sequence ID" value="NZ_JBHSTP010000002.1"/>
</dbReference>
<proteinExistence type="predicted"/>
<organism evidence="1 2">
    <name type="scientific">Luethyella okanaganae</name>
    <dbReference type="NCBI Taxonomy" id="69372"/>
    <lineage>
        <taxon>Bacteria</taxon>
        <taxon>Bacillati</taxon>
        <taxon>Actinomycetota</taxon>
        <taxon>Actinomycetes</taxon>
        <taxon>Micrococcales</taxon>
        <taxon>Microbacteriaceae</taxon>
        <taxon>Luethyella</taxon>
    </lineage>
</organism>
<name>A0ABW1VGB3_9MICO</name>
<reference evidence="2" key="1">
    <citation type="journal article" date="2019" name="Int. J. Syst. Evol. Microbiol.">
        <title>The Global Catalogue of Microorganisms (GCM) 10K type strain sequencing project: providing services to taxonomists for standard genome sequencing and annotation.</title>
        <authorList>
            <consortium name="The Broad Institute Genomics Platform"/>
            <consortium name="The Broad Institute Genome Sequencing Center for Infectious Disease"/>
            <person name="Wu L."/>
            <person name="Ma J."/>
        </authorList>
    </citation>
    <scope>NUCLEOTIDE SEQUENCE [LARGE SCALE GENOMIC DNA]</scope>
    <source>
        <strain evidence="2">CCUG 43304</strain>
    </source>
</reference>
<gene>
    <name evidence="1" type="ORF">ACFQB0_09505</name>
</gene>
<evidence type="ECO:0000313" key="1">
    <source>
        <dbReference type="EMBL" id="MFC6356342.1"/>
    </source>
</evidence>
<keyword evidence="2" id="KW-1185">Reference proteome</keyword>
<comment type="caution">
    <text evidence="1">The sequence shown here is derived from an EMBL/GenBank/DDBJ whole genome shotgun (WGS) entry which is preliminary data.</text>
</comment>
<protein>
    <submittedName>
        <fullName evidence="1">Uncharacterized protein</fullName>
    </submittedName>
</protein>
<accession>A0ABW1VGB3</accession>
<dbReference type="EMBL" id="JBHSTP010000002">
    <property type="protein sequence ID" value="MFC6356342.1"/>
    <property type="molecule type" value="Genomic_DNA"/>
</dbReference>
<evidence type="ECO:0000313" key="2">
    <source>
        <dbReference type="Proteomes" id="UP001596306"/>
    </source>
</evidence>
<dbReference type="Proteomes" id="UP001596306">
    <property type="component" value="Unassembled WGS sequence"/>
</dbReference>
<sequence>MDGETAGPRRWGLPLLIGLLFLVVGLGSAACGLSGWRALTKSSYARGYAAVLASEADIAEATTEQRSALSAAEDAVVQAQGVLDSAPAEYALEVDATTLRQATAELATMTSALRPTAEPPGSTLDPPSAADGAPWELGFDAMRMRGLAAANSDLVVEAGAETEELRRAESRLARANETLFENVAVAADEQLALNGSASYRSRIGLKSAVTQSEAGSGRTADGLLAIVAAIEAVRMSHIEEEAEKLDLSYPVRAEIEAYARSIAGGVTLDFDWQPEVNGLGAGWLSGTAEFWPTDGGWGIINLNDTVASGWNDGDNARALVAHEVGHTQVVRDSCRALFAGPEFAGDHEIWATAWSISLGFDVPGSGIQAYGRPTDAQIATAGQCR</sequence>